<gene>
    <name evidence="1" type="ordered locus">Tthe_0028</name>
</gene>
<name>D9TMU8_THETC</name>
<dbReference type="AlphaFoldDB" id="D9TMU8"/>
<dbReference type="Proteomes" id="UP000001626">
    <property type="component" value="Chromosome"/>
</dbReference>
<reference evidence="1 2" key="1">
    <citation type="submission" date="2010-08" db="EMBL/GenBank/DDBJ databases">
        <title>Complete sequence of Thermoanaerobacterium thermosaccharolyticum DSM 571.</title>
        <authorList>
            <consortium name="US DOE Joint Genome Institute"/>
            <person name="Lucas S."/>
            <person name="Copeland A."/>
            <person name="Lapidus A."/>
            <person name="Cheng J.-F."/>
            <person name="Bruce D."/>
            <person name="Goodwin L."/>
            <person name="Pitluck S."/>
            <person name="Teshima H."/>
            <person name="Detter J.C."/>
            <person name="Han C."/>
            <person name="Tapia R."/>
            <person name="Land M."/>
            <person name="Hauser L."/>
            <person name="Chang Y.-J."/>
            <person name="Jeffries C."/>
            <person name="Kyrpides N."/>
            <person name="Ivanova N."/>
            <person name="Mikhailova N."/>
            <person name="Hemme C.L."/>
            <person name="Woyke T."/>
        </authorList>
    </citation>
    <scope>NUCLEOTIDE SEQUENCE [LARGE SCALE GENOMIC DNA]</scope>
    <source>
        <strain evidence="2">ATCC 7956 / DSM 571 / NCIMB 9385 / NCA 3814 / NCTC 13789 / WDCM 00135 / 2032</strain>
    </source>
</reference>
<evidence type="ECO:0000313" key="1">
    <source>
        <dbReference type="EMBL" id="ADL67626.1"/>
    </source>
</evidence>
<proteinExistence type="predicted"/>
<dbReference type="HOGENOM" id="CLU_3359041_0_0_9"/>
<sequence length="36" mass="4207">MLNAIRETRSSKDGLHSIKSELPESEYTFEDFNDVF</sequence>
<protein>
    <submittedName>
        <fullName evidence="1">Uncharacterized protein</fullName>
    </submittedName>
</protein>
<dbReference type="STRING" id="580327.Tthe_0028"/>
<evidence type="ECO:0000313" key="2">
    <source>
        <dbReference type="Proteomes" id="UP000001626"/>
    </source>
</evidence>
<dbReference type="KEGG" id="ttm:Tthe_0028"/>
<dbReference type="EMBL" id="CP002171">
    <property type="protein sequence ID" value="ADL67626.1"/>
    <property type="molecule type" value="Genomic_DNA"/>
</dbReference>
<organism evidence="1 2">
    <name type="scientific">Thermoanaerobacterium thermosaccharolyticum (strain ATCC 7956 / DSM 571 / NCIMB 9385 / NCA 3814 / NCTC 13789 / WDCM 00135 / 2032)</name>
    <name type="common">Clostridium thermosaccharolyticum</name>
    <dbReference type="NCBI Taxonomy" id="580327"/>
    <lineage>
        <taxon>Bacteria</taxon>
        <taxon>Bacillati</taxon>
        <taxon>Bacillota</taxon>
        <taxon>Clostridia</taxon>
        <taxon>Thermoanaerobacterales</taxon>
        <taxon>Thermoanaerobacteraceae</taxon>
        <taxon>Thermoanaerobacterium</taxon>
    </lineage>
</organism>
<keyword evidence="2" id="KW-1185">Reference proteome</keyword>
<accession>D9TMU8</accession>